<protein>
    <recommendedName>
        <fullName evidence="2">HK97 gp10 family phage protein</fullName>
    </recommendedName>
</protein>
<evidence type="ECO:0000313" key="1">
    <source>
        <dbReference type="EMBL" id="KKN11054.1"/>
    </source>
</evidence>
<name>A0A0F9MZB7_9ZZZZ</name>
<accession>A0A0F9MZB7</accession>
<dbReference type="EMBL" id="LAZR01004179">
    <property type="protein sequence ID" value="KKN11054.1"/>
    <property type="molecule type" value="Genomic_DNA"/>
</dbReference>
<evidence type="ECO:0008006" key="2">
    <source>
        <dbReference type="Google" id="ProtNLM"/>
    </source>
</evidence>
<dbReference type="AlphaFoldDB" id="A0A0F9MZB7"/>
<sequence length="155" mass="16514">MTLIKLDISGDTETAAALAELPVELEQAAEGAGMEVSAEILGTVGVQAYPPATAANAPPTPYYIRGLGTQYASRNLGNSEQYGKRWTTEADGYTTVSKNTASYGPFLVDDLRQAGHMALIGWRKLGDVATEKKDKLIAILEGWIDLAIEKLGLGK</sequence>
<organism evidence="1">
    <name type="scientific">marine sediment metagenome</name>
    <dbReference type="NCBI Taxonomy" id="412755"/>
    <lineage>
        <taxon>unclassified sequences</taxon>
        <taxon>metagenomes</taxon>
        <taxon>ecological metagenomes</taxon>
    </lineage>
</organism>
<proteinExistence type="predicted"/>
<comment type="caution">
    <text evidence="1">The sequence shown here is derived from an EMBL/GenBank/DDBJ whole genome shotgun (WGS) entry which is preliminary data.</text>
</comment>
<gene>
    <name evidence="1" type="ORF">LCGC14_1030330</name>
</gene>
<reference evidence="1" key="1">
    <citation type="journal article" date="2015" name="Nature">
        <title>Complex archaea that bridge the gap between prokaryotes and eukaryotes.</title>
        <authorList>
            <person name="Spang A."/>
            <person name="Saw J.H."/>
            <person name="Jorgensen S.L."/>
            <person name="Zaremba-Niedzwiedzka K."/>
            <person name="Martijn J."/>
            <person name="Lind A.E."/>
            <person name="van Eijk R."/>
            <person name="Schleper C."/>
            <person name="Guy L."/>
            <person name="Ettema T.J."/>
        </authorList>
    </citation>
    <scope>NUCLEOTIDE SEQUENCE</scope>
</reference>